<protein>
    <recommendedName>
        <fullName evidence="3">Class I SAM-dependent methyltransferase</fullName>
    </recommendedName>
</protein>
<evidence type="ECO:0008006" key="3">
    <source>
        <dbReference type="Google" id="ProtNLM"/>
    </source>
</evidence>
<dbReference type="InterPro" id="IPR029063">
    <property type="entry name" value="SAM-dependent_MTases_sf"/>
</dbReference>
<proteinExistence type="predicted"/>
<organism evidence="1 2">
    <name type="scientific">Cymbomonas tetramitiformis</name>
    <dbReference type="NCBI Taxonomy" id="36881"/>
    <lineage>
        <taxon>Eukaryota</taxon>
        <taxon>Viridiplantae</taxon>
        <taxon>Chlorophyta</taxon>
        <taxon>Pyramimonadophyceae</taxon>
        <taxon>Pyramimonadales</taxon>
        <taxon>Pyramimonadaceae</taxon>
        <taxon>Cymbomonas</taxon>
    </lineage>
</organism>
<comment type="caution">
    <text evidence="1">The sequence shown here is derived from an EMBL/GenBank/DDBJ whole genome shotgun (WGS) entry which is preliminary data.</text>
</comment>
<evidence type="ECO:0000313" key="2">
    <source>
        <dbReference type="Proteomes" id="UP001190700"/>
    </source>
</evidence>
<dbReference type="Gene3D" id="3.40.50.150">
    <property type="entry name" value="Vaccinia Virus protein VP39"/>
    <property type="match status" value="1"/>
</dbReference>
<dbReference type="EMBL" id="LGRX02007529">
    <property type="protein sequence ID" value="KAK3274785.1"/>
    <property type="molecule type" value="Genomic_DNA"/>
</dbReference>
<sequence length="236" mass="27350">MKHGTDKVGRDERGFGHRYYPVYSLYLDPLRDYPITFFEIGFSTGNSAETWEEYLPLADVHEFEIACNETSPSYEGGKNFVMLSSRYNKWRFEKKRLHCGSVNDFAWMRHELDSIDYPDVVVDDGGHGPKEMILAFFFMFPQIKPGGLFFMEDIVESYVVGEAGFIDQVLRPLLDDLIRRDEHARKMPSRRKFPDITSLLQDISCHEGICVFRRNKQPSTRDIDPFAIAKIASINV</sequence>
<dbReference type="Proteomes" id="UP001190700">
    <property type="component" value="Unassembled WGS sequence"/>
</dbReference>
<accession>A0AAE0GBA5</accession>
<dbReference type="AlphaFoldDB" id="A0AAE0GBA5"/>
<keyword evidence="2" id="KW-1185">Reference proteome</keyword>
<name>A0AAE0GBA5_9CHLO</name>
<gene>
    <name evidence="1" type="ORF">CYMTET_17048</name>
</gene>
<reference evidence="1 2" key="1">
    <citation type="journal article" date="2015" name="Genome Biol. Evol.">
        <title>Comparative Genomics of a Bacterivorous Green Alga Reveals Evolutionary Causalities and Consequences of Phago-Mixotrophic Mode of Nutrition.</title>
        <authorList>
            <person name="Burns J.A."/>
            <person name="Paasch A."/>
            <person name="Narechania A."/>
            <person name="Kim E."/>
        </authorList>
    </citation>
    <scope>NUCLEOTIDE SEQUENCE [LARGE SCALE GENOMIC DNA]</scope>
    <source>
        <strain evidence="1 2">PLY_AMNH</strain>
    </source>
</reference>
<dbReference type="SUPFAM" id="SSF53335">
    <property type="entry name" value="S-adenosyl-L-methionine-dependent methyltransferases"/>
    <property type="match status" value="1"/>
</dbReference>
<evidence type="ECO:0000313" key="1">
    <source>
        <dbReference type="EMBL" id="KAK3274785.1"/>
    </source>
</evidence>